<name>A0ACB9FUZ5_9ASTR</name>
<evidence type="ECO:0000313" key="1">
    <source>
        <dbReference type="EMBL" id="KAI3774952.1"/>
    </source>
</evidence>
<keyword evidence="2" id="KW-1185">Reference proteome</keyword>
<organism evidence="1 2">
    <name type="scientific">Smallanthus sonchifolius</name>
    <dbReference type="NCBI Taxonomy" id="185202"/>
    <lineage>
        <taxon>Eukaryota</taxon>
        <taxon>Viridiplantae</taxon>
        <taxon>Streptophyta</taxon>
        <taxon>Embryophyta</taxon>
        <taxon>Tracheophyta</taxon>
        <taxon>Spermatophyta</taxon>
        <taxon>Magnoliopsida</taxon>
        <taxon>eudicotyledons</taxon>
        <taxon>Gunneridae</taxon>
        <taxon>Pentapetalae</taxon>
        <taxon>asterids</taxon>
        <taxon>campanulids</taxon>
        <taxon>Asterales</taxon>
        <taxon>Asteraceae</taxon>
        <taxon>Asteroideae</taxon>
        <taxon>Heliantheae alliance</taxon>
        <taxon>Millerieae</taxon>
        <taxon>Smallanthus</taxon>
    </lineage>
</organism>
<comment type="caution">
    <text evidence="1">The sequence shown here is derived from an EMBL/GenBank/DDBJ whole genome shotgun (WGS) entry which is preliminary data.</text>
</comment>
<reference evidence="1 2" key="2">
    <citation type="journal article" date="2022" name="Mol. Ecol. Resour.">
        <title>The genomes of chicory, endive, great burdock and yacon provide insights into Asteraceae paleo-polyploidization history and plant inulin production.</title>
        <authorList>
            <person name="Fan W."/>
            <person name="Wang S."/>
            <person name="Wang H."/>
            <person name="Wang A."/>
            <person name="Jiang F."/>
            <person name="Liu H."/>
            <person name="Zhao H."/>
            <person name="Xu D."/>
            <person name="Zhang Y."/>
        </authorList>
    </citation>
    <scope>NUCLEOTIDE SEQUENCE [LARGE SCALE GENOMIC DNA]</scope>
    <source>
        <strain evidence="2">cv. Yunnan</strain>
        <tissue evidence="1">Leaves</tissue>
    </source>
</reference>
<protein>
    <submittedName>
        <fullName evidence="1">Uncharacterized protein</fullName>
    </submittedName>
</protein>
<sequence>MPQHLKWVHVTELQLQFSTPLYQLQMGLWAWLKRIVCSKKKDNKPKKLEAKKSINSLQGASKFQTLIESDALNKQASSALDAIHFWSKIQLELRTRRLCMVKESRLKQKKLQNQLKIESKFHELEAEWCSGTESMDVIVSKIQQREEATNKRERAMAYAFSHQWRASSNRYFGQAYYDISKESWGWSWMERWIAVCPWEARVVARPIISTLVVQTNKPGKKIKHAKTKMLVAVKPQVGTVKGTTKASNGTS</sequence>
<dbReference type="Proteomes" id="UP001056120">
    <property type="component" value="Linkage Group LG16"/>
</dbReference>
<proteinExistence type="predicted"/>
<dbReference type="EMBL" id="CM042033">
    <property type="protein sequence ID" value="KAI3774952.1"/>
    <property type="molecule type" value="Genomic_DNA"/>
</dbReference>
<reference evidence="2" key="1">
    <citation type="journal article" date="2022" name="Mol. Ecol. Resour.">
        <title>The genomes of chicory, endive, great burdock and yacon provide insights into Asteraceae palaeo-polyploidization history and plant inulin production.</title>
        <authorList>
            <person name="Fan W."/>
            <person name="Wang S."/>
            <person name="Wang H."/>
            <person name="Wang A."/>
            <person name="Jiang F."/>
            <person name="Liu H."/>
            <person name="Zhao H."/>
            <person name="Xu D."/>
            <person name="Zhang Y."/>
        </authorList>
    </citation>
    <scope>NUCLEOTIDE SEQUENCE [LARGE SCALE GENOMIC DNA]</scope>
    <source>
        <strain evidence="2">cv. Yunnan</strain>
    </source>
</reference>
<accession>A0ACB9FUZ5</accession>
<gene>
    <name evidence="1" type="ORF">L1987_49517</name>
</gene>
<evidence type="ECO:0000313" key="2">
    <source>
        <dbReference type="Proteomes" id="UP001056120"/>
    </source>
</evidence>